<dbReference type="Pfam" id="PF13229">
    <property type="entry name" value="Beta_helix"/>
    <property type="match status" value="1"/>
</dbReference>
<name>A0A843AIJ8_METAZ</name>
<dbReference type="InterPro" id="IPR012334">
    <property type="entry name" value="Pectin_lyas_fold"/>
</dbReference>
<comment type="caution">
    <text evidence="2">The sequence shown here is derived from an EMBL/GenBank/DDBJ whole genome shotgun (WGS) entry which is preliminary data.</text>
</comment>
<dbReference type="Gene3D" id="2.160.20.10">
    <property type="entry name" value="Single-stranded right-handed beta-helix, Pectin lyase-like"/>
    <property type="match status" value="2"/>
</dbReference>
<dbReference type="InterPro" id="IPR011050">
    <property type="entry name" value="Pectin_lyase_fold/virulence"/>
</dbReference>
<gene>
    <name evidence="2" type="ORF">ISP01_05710</name>
</gene>
<dbReference type="AlphaFoldDB" id="A0A843AIJ8"/>
<evidence type="ECO:0000313" key="2">
    <source>
        <dbReference type="EMBL" id="MBF4468885.1"/>
    </source>
</evidence>
<reference evidence="2" key="1">
    <citation type="submission" date="2020-10" db="EMBL/GenBank/DDBJ databases">
        <title>Dehalococcoides mccartyi of a TCE/Cr reducing biochatode.</title>
        <authorList>
            <person name="Matturro B."/>
        </authorList>
    </citation>
    <scope>NUCLEOTIDE SEQUENCE</scope>
    <source>
        <strain evidence="2">Bin4</strain>
    </source>
</reference>
<dbReference type="InterPro" id="IPR039448">
    <property type="entry name" value="Beta_helix"/>
</dbReference>
<dbReference type="InterPro" id="IPR006626">
    <property type="entry name" value="PbH1"/>
</dbReference>
<dbReference type="Proteomes" id="UP000658733">
    <property type="component" value="Unassembled WGS sequence"/>
</dbReference>
<dbReference type="RefSeq" id="WP_278523019.1">
    <property type="nucleotide sequence ID" value="NZ_JADIIN010000046.1"/>
</dbReference>
<dbReference type="EMBL" id="JADIIN010000046">
    <property type="protein sequence ID" value="MBF4468885.1"/>
    <property type="molecule type" value="Genomic_DNA"/>
</dbReference>
<feature type="domain" description="Right handed beta helix" evidence="1">
    <location>
        <begin position="200"/>
        <end position="345"/>
    </location>
</feature>
<proteinExistence type="predicted"/>
<accession>A0A843AIJ8</accession>
<sequence>MNKVLIMNKNKLSILMLLIFCLFALTISTVSASEPTTININSTNGTLNDSINSIDDGSEGIIKLADGTYKGVKNVNITFNNKNITIVGNSRDKTIIDGEGANWNTNWFINTGSNARLSLINVTLKGFTSSGALNDSAAIKNQGDNLYISGVTIKESYPQKGASNPIRPALIWNSGDNFLIENSLIISPGIFEGPARTIATSGNYCTVDNVTIYNPNRYGIDNWGDYFTIKNSLLTETNPFAISSMVCCPIQSSGNHILFTNITVSNFPCCPIAFDGDNVTLSYIKGYNNSETLNFAATNVKILHSYFDGGKDSAISIVGGGNIWIENSTFKNCKDSAINNAPSASTDSPGYNVTVKDCVFESSERAIKNAGDKFTVLNSNFNKNSGDFGAGIYNKAKGFLIDGCIFTNNYADNGGAIYQDENGTMNIKNSKFINNRAEYGNAIFIQYSEMNTSKSEFINNNVYRGTDAIYNENSNSYSTNLNVISATQAKNGGKITVKVKSTGTNGFIVKGQIVSLKIGSKTITGKTDSNGIATFTYTPTKTGKLSFQAISNDAKINSTQYKKATVSSSIADVKLALIKQASDKTKTIKKGKIYQKTIQWKNTGNIAGSKIVTIDLKKYKLSKASYKYAKKVSLKNGKLAIKLNLAKGTTGKVILTLRR</sequence>
<evidence type="ECO:0000259" key="1">
    <source>
        <dbReference type="Pfam" id="PF13229"/>
    </source>
</evidence>
<dbReference type="SMART" id="SM00710">
    <property type="entry name" value="PbH1"/>
    <property type="match status" value="6"/>
</dbReference>
<protein>
    <submittedName>
        <fullName evidence="2">Right-handed parallel beta-helix repeat-containing protein</fullName>
    </submittedName>
</protein>
<organism evidence="2 3">
    <name type="scientific">Methanobrevibacter arboriphilus</name>
    <dbReference type="NCBI Taxonomy" id="39441"/>
    <lineage>
        <taxon>Archaea</taxon>
        <taxon>Methanobacteriati</taxon>
        <taxon>Methanobacteriota</taxon>
        <taxon>Methanomada group</taxon>
        <taxon>Methanobacteria</taxon>
        <taxon>Methanobacteriales</taxon>
        <taxon>Methanobacteriaceae</taxon>
        <taxon>Methanobrevibacter</taxon>
    </lineage>
</organism>
<dbReference type="SUPFAM" id="SSF51126">
    <property type="entry name" value="Pectin lyase-like"/>
    <property type="match status" value="2"/>
</dbReference>
<evidence type="ECO:0000313" key="3">
    <source>
        <dbReference type="Proteomes" id="UP000658733"/>
    </source>
</evidence>